<evidence type="ECO:0000256" key="8">
    <source>
        <dbReference type="ARBA" id="ARBA00022723"/>
    </source>
</evidence>
<keyword evidence="11 19" id="KW-0862">Zinc</keyword>
<evidence type="ECO:0000256" key="4">
    <source>
        <dbReference type="ARBA" id="ARBA00004853"/>
    </source>
</evidence>
<dbReference type="SUPFAM" id="SSF55821">
    <property type="entry name" value="YrdC/RibB"/>
    <property type="match status" value="1"/>
</dbReference>
<dbReference type="PANTHER" id="PTHR21327:SF18">
    <property type="entry name" value="3,4-DIHYDROXY-2-BUTANONE 4-PHOSPHATE SYNTHASE"/>
    <property type="match status" value="1"/>
</dbReference>
<feature type="region of interest" description="GTP cyclohydrolase II" evidence="19">
    <location>
        <begin position="230"/>
        <end position="436"/>
    </location>
</feature>
<comment type="function">
    <text evidence="17 19">Catalyzes the conversion of GTP to 2,5-diamino-6-ribosylamino-4(3H)-pyrimidinone 5'-phosphate (DARP), formate and pyrophosphate.</text>
</comment>
<comment type="catalytic activity">
    <reaction evidence="18 19">
        <text>GTP + 4 H2O = 2,5-diamino-6-hydroxy-4-(5-phosphoribosylamino)-pyrimidine + formate + 2 phosphate + 3 H(+)</text>
        <dbReference type="Rhea" id="RHEA:23704"/>
        <dbReference type="ChEBI" id="CHEBI:15377"/>
        <dbReference type="ChEBI" id="CHEBI:15378"/>
        <dbReference type="ChEBI" id="CHEBI:15740"/>
        <dbReference type="ChEBI" id="CHEBI:37565"/>
        <dbReference type="ChEBI" id="CHEBI:43474"/>
        <dbReference type="ChEBI" id="CHEBI:58614"/>
        <dbReference type="EC" id="3.5.4.25"/>
    </reaction>
</comment>
<keyword evidence="23" id="KW-1185">Reference proteome</keyword>
<keyword evidence="14 19" id="KW-0464">Manganese</keyword>
<dbReference type="GO" id="GO:0008686">
    <property type="term" value="F:3,4-dihydroxy-2-butanone-4-phosphate synthase activity"/>
    <property type="evidence" value="ECO:0007669"/>
    <property type="project" value="UniProtKB-UniRule"/>
</dbReference>
<dbReference type="PIRSF" id="PIRSF001259">
    <property type="entry name" value="RibA"/>
    <property type="match status" value="1"/>
</dbReference>
<evidence type="ECO:0000256" key="19">
    <source>
        <dbReference type="HAMAP-Rule" id="MF_01283"/>
    </source>
</evidence>
<dbReference type="HAMAP" id="MF_00180">
    <property type="entry name" value="RibB"/>
    <property type="match status" value="1"/>
</dbReference>
<dbReference type="Pfam" id="PF00925">
    <property type="entry name" value="GTP_cyclohydro2"/>
    <property type="match status" value="1"/>
</dbReference>
<dbReference type="InterPro" id="IPR017945">
    <property type="entry name" value="DHBP_synth_RibB-like_a/b_dom"/>
</dbReference>
<evidence type="ECO:0000256" key="7">
    <source>
        <dbReference type="ARBA" id="ARBA00022619"/>
    </source>
</evidence>
<gene>
    <name evidence="22" type="primary">ribB</name>
    <name evidence="19" type="synonym">ribBA</name>
    <name evidence="22" type="ORF">JL106_13720</name>
</gene>
<dbReference type="GO" id="GO:0000287">
    <property type="term" value="F:magnesium ion binding"/>
    <property type="evidence" value="ECO:0007669"/>
    <property type="project" value="UniProtKB-UniRule"/>
</dbReference>
<dbReference type="CDD" id="cd00641">
    <property type="entry name" value="GTP_cyclohydro2"/>
    <property type="match status" value="1"/>
</dbReference>
<comment type="similarity">
    <text evidence="19">In the C-terminal section; belongs to the GTP cyclohydrolase II family.</text>
</comment>
<feature type="binding site" evidence="19">
    <location>
        <position position="381"/>
    </location>
    <ligand>
        <name>GTP</name>
        <dbReference type="ChEBI" id="CHEBI:37565"/>
    </ligand>
</feature>
<evidence type="ECO:0000256" key="10">
    <source>
        <dbReference type="ARBA" id="ARBA00022801"/>
    </source>
</evidence>
<feature type="binding site" evidence="19">
    <location>
        <position position="190"/>
    </location>
    <ligand>
        <name>D-ribulose 5-phosphate</name>
        <dbReference type="ChEBI" id="CHEBI:58121"/>
    </ligand>
</feature>
<name>A0A939BX98_9ACTN</name>
<dbReference type="FunFam" id="3.90.870.10:FF:000001">
    <property type="entry name" value="Riboflavin biosynthesis protein RibBA"/>
    <property type="match status" value="1"/>
</dbReference>
<feature type="binding site" evidence="19">
    <location>
        <position position="54"/>
    </location>
    <ligand>
        <name>Mg(2+)</name>
        <dbReference type="ChEBI" id="CHEBI:18420"/>
        <label>2</label>
    </ligand>
</feature>
<comment type="pathway">
    <text evidence="4 19">Cofactor biosynthesis; riboflavin biosynthesis; 5-amino-6-(D-ribitylamino)uracil from GTP: step 1/4.</text>
</comment>
<dbReference type="GO" id="GO:0030145">
    <property type="term" value="F:manganese ion binding"/>
    <property type="evidence" value="ECO:0007669"/>
    <property type="project" value="UniProtKB-UniRule"/>
</dbReference>
<feature type="binding site" evidence="19">
    <location>
        <position position="346"/>
    </location>
    <ligand>
        <name>GTP</name>
        <dbReference type="ChEBI" id="CHEBI:37565"/>
    </ligand>
</feature>
<sequence length="436" mass="47234">MNSQSRPTASSDRQRGSRPQLHTDPSPGFSSVDDAVAAIRAGGMVVVVDSPDRENEGDLVMAAARVNPDHINFMATHGRGLVCVSLTEARLRDLEIPPMVTRVTDPLRTAFHVTVDHRTRTTTGISATDRSETIKALVDPRARPDDFSQPGHTFPLAAKDGGVLKRAGHTEASVDLAELAGLAPAGVICEIADEDGEMARLPSLREFAQRHGLPLICISDLIRYRRGQLVPSSVLRTGNASLPLGVGTFCATAYRDADTGIEHLALVHGTPRPGVVPLVRVHSECLTGDIMGSRRCDCGEQLDQSLRRIASEEYGALIYLRGHEGRGIGLGEKLRAYQLQEQGLDTVEANLALGHPVDARDYGVGAEILKDLGMTQVRLLTNNVEKRLGLEDRGVLVTERLTVQTTPHPDNVRYLSTKRTKLGHMLEEFATPVVLS</sequence>
<dbReference type="NCBIfam" id="TIGR00506">
    <property type="entry name" value="ribB"/>
    <property type="match status" value="1"/>
</dbReference>
<proteinExistence type="inferred from homology"/>
<feature type="binding site" evidence="19">
    <location>
        <position position="298"/>
    </location>
    <ligand>
        <name>Zn(2+)</name>
        <dbReference type="ChEBI" id="CHEBI:29105"/>
        <note>catalytic</note>
    </ligand>
</feature>
<comment type="cofactor">
    <cofactor evidence="2">
        <name>Mn(2+)</name>
        <dbReference type="ChEBI" id="CHEBI:29035"/>
    </cofactor>
</comment>
<evidence type="ECO:0000256" key="1">
    <source>
        <dbReference type="ARBA" id="ARBA00000141"/>
    </source>
</evidence>
<feature type="domain" description="GTP cyclohydrolase II" evidence="21">
    <location>
        <begin position="239"/>
        <end position="401"/>
    </location>
</feature>
<evidence type="ECO:0000313" key="23">
    <source>
        <dbReference type="Proteomes" id="UP000663792"/>
    </source>
</evidence>
<comment type="caution">
    <text evidence="22">The sequence shown here is derived from an EMBL/GenBank/DDBJ whole genome shotgun (WGS) entry which is preliminary data.</text>
</comment>
<feature type="binding site" evidence="19">
    <location>
        <begin position="324"/>
        <end position="326"/>
    </location>
    <ligand>
        <name>GTP</name>
        <dbReference type="ChEBI" id="CHEBI:37565"/>
    </ligand>
</feature>
<feature type="active site" description="Proton acceptor; for GTP cyclohydrolase activity" evidence="19">
    <location>
        <position position="358"/>
    </location>
</feature>
<feature type="binding site" evidence="19">
    <location>
        <position position="54"/>
    </location>
    <ligand>
        <name>Mg(2+)</name>
        <dbReference type="ChEBI" id="CHEBI:18420"/>
        <label>1</label>
    </ligand>
</feature>
<feature type="binding site" evidence="19">
    <location>
        <begin position="280"/>
        <end position="284"/>
    </location>
    <ligand>
        <name>GTP</name>
        <dbReference type="ChEBI" id="CHEBI:37565"/>
    </ligand>
</feature>
<evidence type="ECO:0000256" key="11">
    <source>
        <dbReference type="ARBA" id="ARBA00022833"/>
    </source>
</evidence>
<evidence type="ECO:0000256" key="20">
    <source>
        <dbReference type="SAM" id="MobiDB-lite"/>
    </source>
</evidence>
<dbReference type="GO" id="GO:0005829">
    <property type="term" value="C:cytosol"/>
    <property type="evidence" value="ECO:0007669"/>
    <property type="project" value="TreeGrafter"/>
</dbReference>
<dbReference type="EC" id="3.5.4.25" evidence="19"/>
<feature type="compositionally biased region" description="Polar residues" evidence="20">
    <location>
        <begin position="1"/>
        <end position="11"/>
    </location>
</feature>
<keyword evidence="16 19" id="KW-0511">Multifunctional enzyme</keyword>
<keyword evidence="13 19" id="KW-0342">GTP-binding</keyword>
<feature type="binding site" evidence="19">
    <location>
        <begin position="166"/>
        <end position="170"/>
    </location>
    <ligand>
        <name>D-ribulose 5-phosphate</name>
        <dbReference type="ChEBI" id="CHEBI:58121"/>
    </ligand>
</feature>
<dbReference type="InterPro" id="IPR036144">
    <property type="entry name" value="RibA-like_sf"/>
</dbReference>
<keyword evidence="8 19" id="KW-0479">Metal-binding</keyword>
<dbReference type="PANTHER" id="PTHR21327">
    <property type="entry name" value="GTP CYCLOHYDROLASE II-RELATED"/>
    <property type="match status" value="1"/>
</dbReference>
<feature type="binding site" evidence="19">
    <location>
        <position position="58"/>
    </location>
    <ligand>
        <name>D-ribulose 5-phosphate</name>
        <dbReference type="ChEBI" id="CHEBI:58121"/>
    </ligand>
</feature>
<feature type="site" description="Essential for DHBP synthase activity" evidence="19">
    <location>
        <position position="152"/>
    </location>
</feature>
<dbReference type="GO" id="GO:0003935">
    <property type="term" value="F:GTP cyclohydrolase II activity"/>
    <property type="evidence" value="ECO:0007669"/>
    <property type="project" value="UniProtKB-UniRule"/>
</dbReference>
<dbReference type="SUPFAM" id="SSF142695">
    <property type="entry name" value="RibA-like"/>
    <property type="match status" value="1"/>
</dbReference>
<organism evidence="22 23">
    <name type="scientific">Nakamurella leprariae</name>
    <dbReference type="NCBI Taxonomy" id="2803911"/>
    <lineage>
        <taxon>Bacteria</taxon>
        <taxon>Bacillati</taxon>
        <taxon>Actinomycetota</taxon>
        <taxon>Actinomycetes</taxon>
        <taxon>Nakamurellales</taxon>
        <taxon>Nakamurellaceae</taxon>
        <taxon>Nakamurella</taxon>
    </lineage>
</organism>
<feature type="binding site" evidence="19">
    <location>
        <position position="285"/>
    </location>
    <ligand>
        <name>Zn(2+)</name>
        <dbReference type="ChEBI" id="CHEBI:29105"/>
        <note>catalytic</note>
    </ligand>
</feature>
<evidence type="ECO:0000256" key="13">
    <source>
        <dbReference type="ARBA" id="ARBA00023134"/>
    </source>
</evidence>
<evidence type="ECO:0000256" key="15">
    <source>
        <dbReference type="ARBA" id="ARBA00023239"/>
    </source>
</evidence>
<dbReference type="NCBIfam" id="NF001591">
    <property type="entry name" value="PRK00393.1"/>
    <property type="match status" value="1"/>
</dbReference>
<dbReference type="InterPro" id="IPR000926">
    <property type="entry name" value="RibA"/>
</dbReference>
<evidence type="ECO:0000256" key="16">
    <source>
        <dbReference type="ARBA" id="ARBA00023268"/>
    </source>
</evidence>
<dbReference type="Gene3D" id="3.40.50.10990">
    <property type="entry name" value="GTP cyclohydrolase II"/>
    <property type="match status" value="1"/>
</dbReference>
<dbReference type="FunFam" id="3.40.50.10990:FF:000001">
    <property type="entry name" value="Riboflavin biosynthesis protein RibBA"/>
    <property type="match status" value="1"/>
</dbReference>
<feature type="binding site" evidence="19">
    <location>
        <position position="169"/>
    </location>
    <ligand>
        <name>Mg(2+)</name>
        <dbReference type="ChEBI" id="CHEBI:18420"/>
        <label>2</label>
    </ligand>
</feature>
<comment type="pathway">
    <text evidence="5 19">Cofactor biosynthesis; riboflavin biosynthesis; 2-hydroxy-3-oxobutyl phosphate from D-ribulose 5-phosphate: step 1/1.</text>
</comment>
<feature type="active site" description="Nucleophile; for GTP cyclohydrolase activity" evidence="19">
    <location>
        <position position="360"/>
    </location>
</feature>
<dbReference type="EMBL" id="JAERWK010000017">
    <property type="protein sequence ID" value="MBM9468338.1"/>
    <property type="molecule type" value="Genomic_DNA"/>
</dbReference>
<evidence type="ECO:0000256" key="14">
    <source>
        <dbReference type="ARBA" id="ARBA00023211"/>
    </source>
</evidence>
<evidence type="ECO:0000259" key="21">
    <source>
        <dbReference type="Pfam" id="PF00925"/>
    </source>
</evidence>
<evidence type="ECO:0000313" key="22">
    <source>
        <dbReference type="EMBL" id="MBM9468338.1"/>
    </source>
</evidence>
<evidence type="ECO:0000256" key="17">
    <source>
        <dbReference type="ARBA" id="ARBA00043932"/>
    </source>
</evidence>
<dbReference type="NCBIfam" id="TIGR00505">
    <property type="entry name" value="ribA"/>
    <property type="match status" value="1"/>
</dbReference>
<dbReference type="EC" id="4.1.99.12" evidence="19"/>
<evidence type="ECO:0000256" key="2">
    <source>
        <dbReference type="ARBA" id="ARBA00001936"/>
    </source>
</evidence>
<feature type="binding site" evidence="19">
    <location>
        <begin position="53"/>
        <end position="54"/>
    </location>
    <ligand>
        <name>D-ribulose 5-phosphate</name>
        <dbReference type="ChEBI" id="CHEBI:58121"/>
    </ligand>
</feature>
<protein>
    <recommendedName>
        <fullName evidence="19">Riboflavin biosynthesis protein RibBA</fullName>
    </recommendedName>
    <domain>
        <recommendedName>
            <fullName evidence="19">3,4-dihydroxy-2-butanone 4-phosphate synthase</fullName>
            <shortName evidence="19">DHBP synthase</shortName>
            <ecNumber evidence="19">4.1.99.12</ecNumber>
        </recommendedName>
    </domain>
    <domain>
        <recommendedName>
            <fullName evidence="19">GTP cyclohydrolase-2</fullName>
            <ecNumber evidence="19">3.5.4.25</ecNumber>
        </recommendedName>
        <alternativeName>
            <fullName evidence="19">GTP cyclohydrolase II</fullName>
        </alternativeName>
    </domain>
</protein>
<evidence type="ECO:0000256" key="12">
    <source>
        <dbReference type="ARBA" id="ARBA00022842"/>
    </source>
</evidence>
<dbReference type="Pfam" id="PF00926">
    <property type="entry name" value="DHBP_synthase"/>
    <property type="match status" value="1"/>
</dbReference>
<evidence type="ECO:0000256" key="3">
    <source>
        <dbReference type="ARBA" id="ARBA00002284"/>
    </source>
</evidence>
<accession>A0A939BX98</accession>
<evidence type="ECO:0000256" key="5">
    <source>
        <dbReference type="ARBA" id="ARBA00004904"/>
    </source>
</evidence>
<dbReference type="InterPro" id="IPR000422">
    <property type="entry name" value="DHBP_synthase_RibB"/>
</dbReference>
<dbReference type="GO" id="GO:0009231">
    <property type="term" value="P:riboflavin biosynthetic process"/>
    <property type="evidence" value="ECO:0007669"/>
    <property type="project" value="UniProtKB-UniRule"/>
</dbReference>
<comment type="function">
    <text evidence="3 19">Catalyzes the conversion of D-ribulose 5-phosphate to formate and 3,4-dihydroxy-2-butanone 4-phosphate.</text>
</comment>
<reference evidence="22" key="1">
    <citation type="submission" date="2021-01" db="EMBL/GenBank/DDBJ databases">
        <title>YIM 132084 draft genome.</title>
        <authorList>
            <person name="An D."/>
        </authorList>
    </citation>
    <scope>NUCLEOTIDE SEQUENCE</scope>
    <source>
        <strain evidence="22">YIM 132084</strain>
    </source>
</reference>
<comment type="cofactor">
    <cofactor evidence="19">
        <name>Zn(2+)</name>
        <dbReference type="ChEBI" id="CHEBI:29105"/>
    </cofactor>
    <text evidence="19">Binds 1 zinc ion per subunit.</text>
</comment>
<feature type="region of interest" description="DHBP synthase" evidence="19">
    <location>
        <begin position="1"/>
        <end position="229"/>
    </location>
</feature>
<comment type="similarity">
    <text evidence="6 19">In the N-terminal section; belongs to the DHBP synthase family.</text>
</comment>
<comment type="cofactor">
    <cofactor evidence="19">
        <name>Mg(2+)</name>
        <dbReference type="ChEBI" id="CHEBI:18420"/>
    </cofactor>
    <cofactor evidence="19">
        <name>Mn(2+)</name>
        <dbReference type="ChEBI" id="CHEBI:29035"/>
    </cofactor>
    <text evidence="19">Binds 2 divalent metal cations per subunit. Magnesium or manganese.</text>
</comment>
<feature type="region of interest" description="Disordered" evidence="20">
    <location>
        <begin position="1"/>
        <end position="31"/>
    </location>
</feature>
<keyword evidence="9 19" id="KW-0547">Nucleotide-binding</keyword>
<evidence type="ECO:0000256" key="6">
    <source>
        <dbReference type="ARBA" id="ARBA00005520"/>
    </source>
</evidence>
<feature type="binding site" evidence="19">
    <location>
        <position position="296"/>
    </location>
    <ligand>
        <name>Zn(2+)</name>
        <dbReference type="ChEBI" id="CHEBI:29105"/>
        <note>catalytic</note>
    </ligand>
</feature>
<feature type="binding site" evidence="19">
    <location>
        <position position="301"/>
    </location>
    <ligand>
        <name>GTP</name>
        <dbReference type="ChEBI" id="CHEBI:37565"/>
    </ligand>
</feature>
<dbReference type="InterPro" id="IPR016299">
    <property type="entry name" value="Riboflavin_synth_RibBA"/>
</dbReference>
<dbReference type="Proteomes" id="UP000663792">
    <property type="component" value="Unassembled WGS sequence"/>
</dbReference>
<dbReference type="AlphaFoldDB" id="A0A939BX98"/>
<dbReference type="GO" id="GO:0005525">
    <property type="term" value="F:GTP binding"/>
    <property type="evidence" value="ECO:0007669"/>
    <property type="project" value="UniProtKB-KW"/>
</dbReference>
<keyword evidence="7 19" id="KW-0686">Riboflavin biosynthesis</keyword>
<keyword evidence="10 19" id="KW-0378">Hydrolase</keyword>
<evidence type="ECO:0000256" key="9">
    <source>
        <dbReference type="ARBA" id="ARBA00022741"/>
    </source>
</evidence>
<feature type="site" description="Essential for DHBP synthase activity" evidence="19">
    <location>
        <position position="190"/>
    </location>
</feature>
<keyword evidence="15 19" id="KW-0456">Lyase</keyword>
<comment type="catalytic activity">
    <reaction evidence="1 19">
        <text>D-ribulose 5-phosphate = (2S)-2-hydroxy-3-oxobutyl phosphate + formate + H(+)</text>
        <dbReference type="Rhea" id="RHEA:18457"/>
        <dbReference type="ChEBI" id="CHEBI:15378"/>
        <dbReference type="ChEBI" id="CHEBI:15740"/>
        <dbReference type="ChEBI" id="CHEBI:58121"/>
        <dbReference type="ChEBI" id="CHEBI:58830"/>
        <dbReference type="EC" id="4.1.99.12"/>
    </reaction>
</comment>
<dbReference type="Gene3D" id="3.90.870.10">
    <property type="entry name" value="DHBP synthase"/>
    <property type="match status" value="1"/>
</dbReference>
<dbReference type="InterPro" id="IPR032677">
    <property type="entry name" value="GTP_cyclohydro_II"/>
</dbReference>
<feature type="binding site" evidence="19">
    <location>
        <position position="386"/>
    </location>
    <ligand>
        <name>GTP</name>
        <dbReference type="ChEBI" id="CHEBI:37565"/>
    </ligand>
</feature>
<keyword evidence="12 19" id="KW-0460">Magnesium</keyword>
<evidence type="ECO:0000256" key="18">
    <source>
        <dbReference type="ARBA" id="ARBA00049295"/>
    </source>
</evidence>
<dbReference type="GO" id="GO:0008270">
    <property type="term" value="F:zinc ion binding"/>
    <property type="evidence" value="ECO:0007669"/>
    <property type="project" value="UniProtKB-UniRule"/>
</dbReference>
<dbReference type="HAMAP" id="MF_00179">
    <property type="entry name" value="RibA"/>
    <property type="match status" value="1"/>
</dbReference>
<dbReference type="HAMAP" id="MF_01283">
    <property type="entry name" value="RibBA"/>
    <property type="match status" value="1"/>
</dbReference>